<dbReference type="InterPro" id="IPR012296">
    <property type="entry name" value="Nuclease_put_TT1808"/>
</dbReference>
<dbReference type="Gene3D" id="3.90.1570.10">
    <property type="entry name" value="tt1808, chain A"/>
    <property type="match status" value="1"/>
</dbReference>
<evidence type="ECO:0000256" key="1">
    <source>
        <dbReference type="SAM" id="MobiDB-lite"/>
    </source>
</evidence>
<keyword evidence="4" id="KW-1185">Reference proteome</keyword>
<dbReference type="Pfam" id="PF05685">
    <property type="entry name" value="Uma2"/>
    <property type="match status" value="1"/>
</dbReference>
<feature type="compositionally biased region" description="Basic and acidic residues" evidence="1">
    <location>
        <begin position="193"/>
        <end position="249"/>
    </location>
</feature>
<dbReference type="Proteomes" id="UP000006062">
    <property type="component" value="Chromosome"/>
</dbReference>
<evidence type="ECO:0000259" key="2">
    <source>
        <dbReference type="Pfam" id="PF05685"/>
    </source>
</evidence>
<organism evidence="3 4">
    <name type="scientific">Thiocystis violascens (strain ATCC 17096 / DSM 198 / 6111)</name>
    <name type="common">Chromatium violascens</name>
    <dbReference type="NCBI Taxonomy" id="765911"/>
    <lineage>
        <taxon>Bacteria</taxon>
        <taxon>Pseudomonadati</taxon>
        <taxon>Pseudomonadota</taxon>
        <taxon>Gammaproteobacteria</taxon>
        <taxon>Chromatiales</taxon>
        <taxon>Chromatiaceae</taxon>
        <taxon>Thiocystis</taxon>
    </lineage>
</organism>
<dbReference type="InterPro" id="IPR008538">
    <property type="entry name" value="Uma2"/>
</dbReference>
<feature type="region of interest" description="Disordered" evidence="1">
    <location>
        <begin position="193"/>
        <end position="265"/>
    </location>
</feature>
<feature type="region of interest" description="Disordered" evidence="1">
    <location>
        <begin position="1"/>
        <end position="22"/>
    </location>
</feature>
<dbReference type="SUPFAM" id="SSF52980">
    <property type="entry name" value="Restriction endonuclease-like"/>
    <property type="match status" value="1"/>
</dbReference>
<evidence type="ECO:0000313" key="3">
    <source>
        <dbReference type="EMBL" id="AFL75191.1"/>
    </source>
</evidence>
<evidence type="ECO:0000313" key="4">
    <source>
        <dbReference type="Proteomes" id="UP000006062"/>
    </source>
</evidence>
<dbReference type="InterPro" id="IPR011335">
    <property type="entry name" value="Restrct_endonuc-II-like"/>
</dbReference>
<dbReference type="RefSeq" id="WP_014779598.1">
    <property type="nucleotide sequence ID" value="NC_018012.1"/>
</dbReference>
<dbReference type="HOGENOM" id="CLU_075279_0_0_6"/>
<dbReference type="OrthoDB" id="5762568at2"/>
<dbReference type="eggNOG" id="COG4636">
    <property type="taxonomic scope" value="Bacteria"/>
</dbReference>
<accession>I3YDX3</accession>
<reference evidence="3 4" key="1">
    <citation type="submission" date="2012-06" db="EMBL/GenBank/DDBJ databases">
        <title>Complete sequence of Thiocystis violascens DSM 198.</title>
        <authorList>
            <consortium name="US DOE Joint Genome Institute"/>
            <person name="Lucas S."/>
            <person name="Han J."/>
            <person name="Lapidus A."/>
            <person name="Cheng J.-F."/>
            <person name="Goodwin L."/>
            <person name="Pitluck S."/>
            <person name="Peters L."/>
            <person name="Ovchinnikova G."/>
            <person name="Teshima H."/>
            <person name="Detter J.C."/>
            <person name="Han C."/>
            <person name="Tapia R."/>
            <person name="Land M."/>
            <person name="Hauser L."/>
            <person name="Kyrpides N."/>
            <person name="Ivanova N."/>
            <person name="Pagani I."/>
            <person name="Vogl K."/>
            <person name="Liu Z."/>
            <person name="Frigaard N.-U."/>
            <person name="Bryant D."/>
            <person name="Woyke T."/>
        </authorList>
    </citation>
    <scope>NUCLEOTIDE SEQUENCE [LARGE SCALE GENOMIC DNA]</scope>
    <source>
        <strain evidence="4">ATCC 17096 / DSM 198 / 6111</strain>
    </source>
</reference>
<sequence>MNPLSRIDPDDPYPESDGQPMADNTEQYEWIVRIKENLEILFADRADVFIAGDLLWYPVPDRQIVGPIAPDVLVAFGRPKGKRGSYKQWEEGGIAPQVVFEILSPSNSRKEMADKRDYYELYGVEEYYLYDPDCNRLEIWRREDGRLLPVSHLNGWVSPRLGIRFALRPETLELFDPHGRPFMTSVELARHVEQAQARAEQEQARADQEQARADQERARADQERTRADQERARADQASQRAERLAERLRALGIDPETLASDKNRH</sequence>
<dbReference type="KEGG" id="tvi:Thivi_3318"/>
<gene>
    <name evidence="3" type="ordered locus">Thivi_3318</name>
</gene>
<feature type="domain" description="Putative restriction endonuclease" evidence="2">
    <location>
        <begin position="46"/>
        <end position="154"/>
    </location>
</feature>
<dbReference type="PANTHER" id="PTHR33352:SF2">
    <property type="entry name" value="SLL0995 PROTEIN"/>
    <property type="match status" value="1"/>
</dbReference>
<dbReference type="PANTHER" id="PTHR33352">
    <property type="entry name" value="SLR1095 PROTEIN"/>
    <property type="match status" value="1"/>
</dbReference>
<dbReference type="AlphaFoldDB" id="I3YDX3"/>
<dbReference type="STRING" id="765911.Thivi_3318"/>
<name>I3YDX3_THIV6</name>
<dbReference type="EMBL" id="CP003154">
    <property type="protein sequence ID" value="AFL75191.1"/>
    <property type="molecule type" value="Genomic_DNA"/>
</dbReference>
<proteinExistence type="predicted"/>
<dbReference type="CDD" id="cd06260">
    <property type="entry name" value="DUF820-like"/>
    <property type="match status" value="1"/>
</dbReference>
<protein>
    <recommendedName>
        <fullName evidence="2">Putative restriction endonuclease domain-containing protein</fullName>
    </recommendedName>
</protein>